<accession>A0AAD5SC49</accession>
<feature type="compositionally biased region" description="Basic residues" evidence="1">
    <location>
        <begin position="285"/>
        <end position="299"/>
    </location>
</feature>
<evidence type="ECO:0000313" key="2">
    <source>
        <dbReference type="EMBL" id="KAJ3049679.1"/>
    </source>
</evidence>
<dbReference type="AlphaFoldDB" id="A0AAD5SC49"/>
<name>A0AAD5SC49_9FUNG</name>
<evidence type="ECO:0000256" key="1">
    <source>
        <dbReference type="SAM" id="MobiDB-lite"/>
    </source>
</evidence>
<feature type="region of interest" description="Disordered" evidence="1">
    <location>
        <begin position="256"/>
        <end position="305"/>
    </location>
</feature>
<reference evidence="2" key="1">
    <citation type="submission" date="2020-05" db="EMBL/GenBank/DDBJ databases">
        <title>Phylogenomic resolution of chytrid fungi.</title>
        <authorList>
            <person name="Stajich J.E."/>
            <person name="Amses K."/>
            <person name="Simmons R."/>
            <person name="Seto K."/>
            <person name="Myers J."/>
            <person name="Bonds A."/>
            <person name="Quandt C.A."/>
            <person name="Barry K."/>
            <person name="Liu P."/>
            <person name="Grigoriev I."/>
            <person name="Longcore J.E."/>
            <person name="James T.Y."/>
        </authorList>
    </citation>
    <scope>NUCLEOTIDE SEQUENCE</scope>
    <source>
        <strain evidence="2">JEL0318</strain>
    </source>
</reference>
<sequence length="305" mass="34875">MNFTRYEYFDLKYPSSLPQTCIDAMRHLSDRLNDEWFASTFLPAQHFLRTLLEESKAAAGKAGTNRIVFTFQTSAEYNQSLSLYEMNAEDDEPFTIEPANGWFDPRVHPRQLYINFDYYEKPARTENLLFILCFSTAVHELQHCLMYHSSGTSPTSPFVSLYDDEDDKTESGDYIEEKLFGGRVGVGYSTDEFKVEALYLMYVNEDHKEEDGWMGSPYITNLEALIIGQITHPLSSLAPLNASKFDASVGVGLSKGKLIGHPDDKASKRRHRVMSRPEQIAPQKARFRRDKPRSKSKKKVTPDPV</sequence>
<keyword evidence="3" id="KW-1185">Reference proteome</keyword>
<organism evidence="2 3">
    <name type="scientific">Rhizophlyctis rosea</name>
    <dbReference type="NCBI Taxonomy" id="64517"/>
    <lineage>
        <taxon>Eukaryota</taxon>
        <taxon>Fungi</taxon>
        <taxon>Fungi incertae sedis</taxon>
        <taxon>Chytridiomycota</taxon>
        <taxon>Chytridiomycota incertae sedis</taxon>
        <taxon>Chytridiomycetes</taxon>
        <taxon>Rhizophlyctidales</taxon>
        <taxon>Rhizophlyctidaceae</taxon>
        <taxon>Rhizophlyctis</taxon>
    </lineage>
</organism>
<dbReference type="Proteomes" id="UP001212841">
    <property type="component" value="Unassembled WGS sequence"/>
</dbReference>
<gene>
    <name evidence="2" type="ORF">HK097_009357</name>
</gene>
<dbReference type="EMBL" id="JADGJD010000611">
    <property type="protein sequence ID" value="KAJ3049679.1"/>
    <property type="molecule type" value="Genomic_DNA"/>
</dbReference>
<protein>
    <submittedName>
        <fullName evidence="2">Uncharacterized protein</fullName>
    </submittedName>
</protein>
<comment type="caution">
    <text evidence="2">The sequence shown here is derived from an EMBL/GenBank/DDBJ whole genome shotgun (WGS) entry which is preliminary data.</text>
</comment>
<proteinExistence type="predicted"/>
<evidence type="ECO:0000313" key="3">
    <source>
        <dbReference type="Proteomes" id="UP001212841"/>
    </source>
</evidence>